<dbReference type="Pfam" id="PF00722">
    <property type="entry name" value="Glyco_hydro_16"/>
    <property type="match status" value="1"/>
</dbReference>
<feature type="signal peptide" evidence="2">
    <location>
        <begin position="1"/>
        <end position="27"/>
    </location>
</feature>
<keyword evidence="4" id="KW-0326">Glycosidase</keyword>
<dbReference type="NCBIfam" id="NF041449">
    <property type="entry name" value="K_carrageenase"/>
    <property type="match status" value="1"/>
</dbReference>
<feature type="domain" description="GH16" evidence="3">
    <location>
        <begin position="30"/>
        <end position="311"/>
    </location>
</feature>
<evidence type="ECO:0000313" key="4">
    <source>
        <dbReference type="EMBL" id="MFD2255239.1"/>
    </source>
</evidence>
<feature type="chain" id="PRO_5046008505" evidence="2">
    <location>
        <begin position="28"/>
        <end position="311"/>
    </location>
</feature>
<accession>A0ABW5D5K7</accession>
<dbReference type="InterPro" id="IPR013320">
    <property type="entry name" value="ConA-like_dom_sf"/>
</dbReference>
<dbReference type="InterPro" id="IPR050546">
    <property type="entry name" value="Glycosyl_Hydrlase_16"/>
</dbReference>
<evidence type="ECO:0000256" key="2">
    <source>
        <dbReference type="SAM" id="SignalP"/>
    </source>
</evidence>
<dbReference type="InterPro" id="IPR048238">
    <property type="entry name" value="K-carrageenase"/>
</dbReference>
<keyword evidence="5" id="KW-1185">Reference proteome</keyword>
<dbReference type="PANTHER" id="PTHR10963:SF55">
    <property type="entry name" value="GLYCOSIDE HYDROLASE FAMILY 16 PROTEIN"/>
    <property type="match status" value="1"/>
</dbReference>
<protein>
    <submittedName>
        <fullName evidence="4">Kappa-carrageenase</fullName>
        <ecNumber evidence="4">3.2.1.83</ecNumber>
    </submittedName>
</protein>
<dbReference type="PANTHER" id="PTHR10963">
    <property type="entry name" value="GLYCOSYL HYDROLASE-RELATED"/>
    <property type="match status" value="1"/>
</dbReference>
<evidence type="ECO:0000259" key="3">
    <source>
        <dbReference type="PROSITE" id="PS51762"/>
    </source>
</evidence>
<dbReference type="InterPro" id="IPR000757">
    <property type="entry name" value="Beta-glucanase-like"/>
</dbReference>
<comment type="similarity">
    <text evidence="1">Belongs to the glycosyl hydrolase 16 family.</text>
</comment>
<dbReference type="EC" id="3.2.1.83" evidence="4"/>
<organism evidence="4 5">
    <name type="scientific">Luteolibacter algae</name>
    <dbReference type="NCBI Taxonomy" id="454151"/>
    <lineage>
        <taxon>Bacteria</taxon>
        <taxon>Pseudomonadati</taxon>
        <taxon>Verrucomicrobiota</taxon>
        <taxon>Verrucomicrobiia</taxon>
        <taxon>Verrucomicrobiales</taxon>
        <taxon>Verrucomicrobiaceae</taxon>
        <taxon>Luteolibacter</taxon>
    </lineage>
</organism>
<dbReference type="EMBL" id="JBHUIT010000001">
    <property type="protein sequence ID" value="MFD2255239.1"/>
    <property type="molecule type" value="Genomic_DNA"/>
</dbReference>
<dbReference type="Proteomes" id="UP001597375">
    <property type="component" value="Unassembled WGS sequence"/>
</dbReference>
<comment type="caution">
    <text evidence="4">The sequence shown here is derived from an EMBL/GenBank/DDBJ whole genome shotgun (WGS) entry which is preliminary data.</text>
</comment>
<proteinExistence type="inferred from homology"/>
<keyword evidence="2" id="KW-0732">Signal</keyword>
<evidence type="ECO:0000313" key="5">
    <source>
        <dbReference type="Proteomes" id="UP001597375"/>
    </source>
</evidence>
<reference evidence="5" key="1">
    <citation type="journal article" date="2019" name="Int. J. Syst. Evol. Microbiol.">
        <title>The Global Catalogue of Microorganisms (GCM) 10K type strain sequencing project: providing services to taxonomists for standard genome sequencing and annotation.</title>
        <authorList>
            <consortium name="The Broad Institute Genomics Platform"/>
            <consortium name="The Broad Institute Genome Sequencing Center for Infectious Disease"/>
            <person name="Wu L."/>
            <person name="Ma J."/>
        </authorList>
    </citation>
    <scope>NUCLEOTIDE SEQUENCE [LARGE SCALE GENOMIC DNA]</scope>
    <source>
        <strain evidence="5">CGMCC 4.7106</strain>
    </source>
</reference>
<keyword evidence="4" id="KW-0378">Hydrolase</keyword>
<gene>
    <name evidence="4" type="ORF">ACFSSA_00995</name>
</gene>
<evidence type="ECO:0000256" key="1">
    <source>
        <dbReference type="ARBA" id="ARBA00006865"/>
    </source>
</evidence>
<sequence>MSLHSLLKPAFIAISALLLPLTTPLVAQEAEQKTTTPQPFLKEPDTSKKWILDPELTDDFNAPEINSGKWHHRLAPWGERAWTPENVFQKDGNLIIKATYEPHTDKKGREYFYKFGILQSSKRTTYGYFETRIKGCSRFPGLCPAFWLYSTGGATNPKYPHVTYSEIDIVEMLQNGYEKELKGGSPPNQIDCNLHTRIIKDGKEIWQRPQHLPDLCKHSYMAPWDPRDDFHIYACENTPEKITWYIDGIKVAEAENLYWHLPMTVTFTMEARPPLIAWAGEDGREPVPENATPEGFPTHMEVDYVRCWTRE</sequence>
<dbReference type="Gene3D" id="2.60.120.200">
    <property type="match status" value="1"/>
</dbReference>
<dbReference type="RefSeq" id="WP_386817901.1">
    <property type="nucleotide sequence ID" value="NZ_JBHUIT010000001.1"/>
</dbReference>
<dbReference type="PROSITE" id="PS51762">
    <property type="entry name" value="GH16_2"/>
    <property type="match status" value="1"/>
</dbReference>
<dbReference type="SUPFAM" id="SSF49899">
    <property type="entry name" value="Concanavalin A-like lectins/glucanases"/>
    <property type="match status" value="1"/>
</dbReference>
<dbReference type="GO" id="GO:0033918">
    <property type="term" value="F:kappa-carrageenase activity"/>
    <property type="evidence" value="ECO:0007669"/>
    <property type="project" value="UniProtKB-EC"/>
</dbReference>
<name>A0ABW5D5K7_9BACT</name>